<proteinExistence type="predicted"/>
<dbReference type="Proteomes" id="UP000261580">
    <property type="component" value="Unassembled WGS sequence"/>
</dbReference>
<evidence type="ECO:0000313" key="2">
    <source>
        <dbReference type="Proteomes" id="UP000261580"/>
    </source>
</evidence>
<dbReference type="AlphaFoldDB" id="A0A3Q4GKN5"/>
<dbReference type="Ensembl" id="ENSNBRT00000010331.1">
    <property type="protein sequence ID" value="ENSNBRP00000010050.1"/>
    <property type="gene ID" value="ENSNBRG00000007825.1"/>
</dbReference>
<accession>A0A3Q4GKN5</accession>
<keyword evidence="2" id="KW-1185">Reference proteome</keyword>
<sequence length="148" mass="16918">MLFSQHVSFTRSLKLAVRKFALRSLTFAPVTSASWDLYLETLNFLTLTVMVNQLKLQGPSNPKTKPTRNHHHLNLSYRKLLSALIFMQEPFFPSLSSSSMLSTGQSICKRKKKKVICILGTERTVLTLKVHFILSIFSKVHGCLKFYL</sequence>
<dbReference type="Bgee" id="ENSNBRG00000007825">
    <property type="expression patterns" value="Expressed in brain and 2 other cell types or tissues"/>
</dbReference>
<evidence type="ECO:0000313" key="1">
    <source>
        <dbReference type="Ensembl" id="ENSNBRP00000010050.1"/>
    </source>
</evidence>
<name>A0A3Q4GKN5_NEOBR</name>
<organism evidence="1 2">
    <name type="scientific">Neolamprologus brichardi</name>
    <name type="common">Fairy cichlid</name>
    <name type="synonym">Lamprologus brichardi</name>
    <dbReference type="NCBI Taxonomy" id="32507"/>
    <lineage>
        <taxon>Eukaryota</taxon>
        <taxon>Metazoa</taxon>
        <taxon>Chordata</taxon>
        <taxon>Craniata</taxon>
        <taxon>Vertebrata</taxon>
        <taxon>Euteleostomi</taxon>
        <taxon>Actinopterygii</taxon>
        <taxon>Neopterygii</taxon>
        <taxon>Teleostei</taxon>
        <taxon>Neoteleostei</taxon>
        <taxon>Acanthomorphata</taxon>
        <taxon>Ovalentaria</taxon>
        <taxon>Cichlomorphae</taxon>
        <taxon>Cichliformes</taxon>
        <taxon>Cichlidae</taxon>
        <taxon>African cichlids</taxon>
        <taxon>Pseudocrenilabrinae</taxon>
        <taxon>Lamprologini</taxon>
        <taxon>Neolamprologus</taxon>
    </lineage>
</organism>
<reference evidence="1" key="1">
    <citation type="submission" date="2025-08" db="UniProtKB">
        <authorList>
            <consortium name="Ensembl"/>
        </authorList>
    </citation>
    <scope>IDENTIFICATION</scope>
</reference>
<reference evidence="1" key="2">
    <citation type="submission" date="2025-09" db="UniProtKB">
        <authorList>
            <consortium name="Ensembl"/>
        </authorList>
    </citation>
    <scope>IDENTIFICATION</scope>
</reference>
<protein>
    <submittedName>
        <fullName evidence="1">Uncharacterized protein</fullName>
    </submittedName>
</protein>